<feature type="compositionally biased region" description="Basic and acidic residues" evidence="5">
    <location>
        <begin position="45"/>
        <end position="58"/>
    </location>
</feature>
<comment type="caution">
    <text evidence="6">The sequence shown here is derived from an EMBL/GenBank/DDBJ whole genome shotgun (WGS) entry which is preliminary data.</text>
</comment>
<feature type="region of interest" description="Disordered" evidence="5">
    <location>
        <begin position="1"/>
        <end position="58"/>
    </location>
</feature>
<protein>
    <submittedName>
        <fullName evidence="6">Cyclin</fullName>
    </submittedName>
</protein>
<evidence type="ECO:0000256" key="5">
    <source>
        <dbReference type="SAM" id="MobiDB-lite"/>
    </source>
</evidence>
<evidence type="ECO:0000313" key="6">
    <source>
        <dbReference type="EMBL" id="KAJ6438128.1"/>
    </source>
</evidence>
<gene>
    <name evidence="6" type="ORF">O9K51_08717</name>
</gene>
<dbReference type="InterPro" id="IPR051209">
    <property type="entry name" value="FAD-bind_Monooxygenase_sf"/>
</dbReference>
<dbReference type="PANTHER" id="PTHR42877">
    <property type="entry name" value="L-ORNITHINE N(5)-MONOOXYGENASE-RELATED"/>
    <property type="match status" value="1"/>
</dbReference>
<dbReference type="AlphaFoldDB" id="A0AB34FG16"/>
<keyword evidence="3" id="KW-0274">FAD</keyword>
<evidence type="ECO:0000256" key="1">
    <source>
        <dbReference type="ARBA" id="ARBA00010139"/>
    </source>
</evidence>
<evidence type="ECO:0000256" key="3">
    <source>
        <dbReference type="ARBA" id="ARBA00022827"/>
    </source>
</evidence>
<dbReference type="GO" id="GO:0004499">
    <property type="term" value="F:N,N-dimethylaniline monooxygenase activity"/>
    <property type="evidence" value="ECO:0007669"/>
    <property type="project" value="InterPro"/>
</dbReference>
<proteinExistence type="inferred from homology"/>
<dbReference type="GO" id="GO:0050661">
    <property type="term" value="F:NADP binding"/>
    <property type="evidence" value="ECO:0007669"/>
    <property type="project" value="InterPro"/>
</dbReference>
<comment type="similarity">
    <text evidence="1">Belongs to the FAD-binding monooxygenase family.</text>
</comment>
<keyword evidence="7" id="KW-1185">Reference proteome</keyword>
<dbReference type="EMBL" id="JAQHRD010000008">
    <property type="protein sequence ID" value="KAJ6438128.1"/>
    <property type="molecule type" value="Genomic_DNA"/>
</dbReference>
<dbReference type="PANTHER" id="PTHR42877:SF6">
    <property type="entry name" value="MONOOXYGENASE, PUTATIVE (AFU_ORTHOLOGUE AFUA_3G15050)-RELATED"/>
    <property type="match status" value="1"/>
</dbReference>
<keyword evidence="2" id="KW-0285">Flavoprotein</keyword>
<dbReference type="Pfam" id="PF00743">
    <property type="entry name" value="FMO-like"/>
    <property type="match status" value="1"/>
</dbReference>
<dbReference type="InterPro" id="IPR020946">
    <property type="entry name" value="Flavin_mOase-like"/>
</dbReference>
<dbReference type="Proteomes" id="UP001163105">
    <property type="component" value="Unassembled WGS sequence"/>
</dbReference>
<evidence type="ECO:0000256" key="4">
    <source>
        <dbReference type="ARBA" id="ARBA00023002"/>
    </source>
</evidence>
<organism evidence="6 7">
    <name type="scientific">Purpureocillium lavendulum</name>
    <dbReference type="NCBI Taxonomy" id="1247861"/>
    <lineage>
        <taxon>Eukaryota</taxon>
        <taxon>Fungi</taxon>
        <taxon>Dikarya</taxon>
        <taxon>Ascomycota</taxon>
        <taxon>Pezizomycotina</taxon>
        <taxon>Sordariomycetes</taxon>
        <taxon>Hypocreomycetidae</taxon>
        <taxon>Hypocreales</taxon>
        <taxon>Ophiocordycipitaceae</taxon>
        <taxon>Purpureocillium</taxon>
    </lineage>
</organism>
<evidence type="ECO:0000313" key="7">
    <source>
        <dbReference type="Proteomes" id="UP001163105"/>
    </source>
</evidence>
<dbReference type="SUPFAM" id="SSF51905">
    <property type="entry name" value="FAD/NAD(P)-binding domain"/>
    <property type="match status" value="3"/>
</dbReference>
<keyword evidence="4" id="KW-0560">Oxidoreductase</keyword>
<evidence type="ECO:0000256" key="2">
    <source>
        <dbReference type="ARBA" id="ARBA00022630"/>
    </source>
</evidence>
<accession>A0AB34FG16</accession>
<dbReference type="InterPro" id="IPR036188">
    <property type="entry name" value="FAD/NAD-bd_sf"/>
</dbReference>
<reference evidence="6" key="1">
    <citation type="submission" date="2023-01" db="EMBL/GenBank/DDBJ databases">
        <title>The growth and conidiation of Purpureocillium lavendulum are regulated by nitrogen source and histone H3K14 acetylation.</title>
        <authorList>
            <person name="Tang P."/>
            <person name="Han J."/>
            <person name="Zhang C."/>
            <person name="Tang P."/>
            <person name="Qi F."/>
            <person name="Zhang K."/>
            <person name="Liang L."/>
        </authorList>
    </citation>
    <scope>NUCLEOTIDE SEQUENCE</scope>
    <source>
        <strain evidence="6">YMF1.00683</strain>
    </source>
</reference>
<sequence length="637" mass="71405">MAACVADPGRPERTPPPSYSESSLSHKEAHPVPPLVNDAGGKTQVSEKDGGKPGIERRVSASPYDQSLAFDLVDRFIDEPRQLRVAVIGGGLAGILAGILLPIKVPGIQLTIYEKNKDFGGTWLENVYPGVQCDIPSHVYQSTFAPKTDWSEQFASGAEIRDYWQSLARKHDVYRLARFSHSVDAATWRPADGQWSLQAIDLDTGKVVSDGYDVVLTCIGRFNDWRLPEYPGISDYKGLLRHTSNWDQSFDPKGKAIAVIGNGASGIQAVANLQKVVGRLDHYARNKTWIASSWAGDDRTLEAQPIPREQQETFEDPDAYLAFRKQAEDKYWRRFGSFFRGTEENTALQETFKEIMRKRLAKKPQLLQNMIPDFSPNCRRLTPGPGYLEAITEDNVEYIQTPIKRFTETGIETIDGVHRKVDAVFCATGANTDLVPRFSVQANEKNLGDLWRPDGEHGFPYTYLGVATPGFPNLFFVHGPHGTGPSGTVPQSVESQLSYFAKVLRKVSREGIKSIDASAQAADDFVAYSDAFFRKTVLSDNCSSWYNGGRPGARIHGIWPGSAAHLTIIRREPRWEDWNYEYLSDTGNRFLWYFGNGWTRREADPESDMTPYLKVPEDRIWEIASHRVAGFIVTWAI</sequence>
<dbReference type="Gene3D" id="3.50.50.60">
    <property type="entry name" value="FAD/NAD(P)-binding domain"/>
    <property type="match status" value="3"/>
</dbReference>
<name>A0AB34FG16_9HYPO</name>
<dbReference type="GO" id="GO:0050660">
    <property type="term" value="F:flavin adenine dinucleotide binding"/>
    <property type="evidence" value="ECO:0007669"/>
    <property type="project" value="InterPro"/>
</dbReference>